<evidence type="ECO:0000313" key="10">
    <source>
        <dbReference type="Proteomes" id="UP000275199"/>
    </source>
</evidence>
<sequence>MFGKIIAFLLVVSTLLVLGGGLWGFLTLQTALHQPLQLQEPTTLEVPPGSTPAGIFAKLERDHVLEDSAWLRRYWQWQMEGAVLHVGEYALQPEMTAAELLHLLERGDVLQRHLTLVEGWNFAQVRSALRQAERLKQTLPEEWSDAQVMDALDLSGIHPEGRFFPDTYQYTFGMSDRDLLLRAYQLMEQQLAEAWAERASDLPFDTPYEALIMASIVERETGVPSERPEIAGVFTRRMNIGMKLQTDPTVIYGLGADYKGNIRRRHLTQPTPYNTYVIDGLPPTPIAMPGREALQAAVNPKPGKSLYFVAKGDGSHVFSNSLVEHNRAVRQYQLSRRSDYRSSPASTPAAAAGQDIAQ</sequence>
<gene>
    <name evidence="7 9" type="primary">mltG</name>
    <name evidence="9" type="ORF">EF096_11785</name>
</gene>
<feature type="region of interest" description="Disordered" evidence="8">
    <location>
        <begin position="334"/>
        <end position="358"/>
    </location>
</feature>
<dbReference type="Gene3D" id="3.30.1490.480">
    <property type="entry name" value="Endolytic murein transglycosylase"/>
    <property type="match status" value="1"/>
</dbReference>
<dbReference type="EC" id="4.2.2.29" evidence="7"/>
<keyword evidence="3 7" id="KW-1133">Transmembrane helix</keyword>
<evidence type="ECO:0000256" key="1">
    <source>
        <dbReference type="ARBA" id="ARBA00022475"/>
    </source>
</evidence>
<dbReference type="PANTHER" id="PTHR30518">
    <property type="entry name" value="ENDOLYTIC MUREIN TRANSGLYCOSYLASE"/>
    <property type="match status" value="1"/>
</dbReference>
<reference evidence="9 10" key="1">
    <citation type="submission" date="2018-11" db="EMBL/GenBank/DDBJ databases">
        <authorList>
            <person name="Jang G.I."/>
            <person name="Hwang C.Y."/>
        </authorList>
    </citation>
    <scope>NUCLEOTIDE SEQUENCE [LARGE SCALE GENOMIC DNA]</scope>
    <source>
        <strain evidence="9 10">SSM26</strain>
    </source>
</reference>
<comment type="caution">
    <text evidence="9">The sequence shown here is derived from an EMBL/GenBank/DDBJ whole genome shotgun (WGS) entry which is preliminary data.</text>
</comment>
<evidence type="ECO:0000256" key="7">
    <source>
        <dbReference type="HAMAP-Rule" id="MF_02065"/>
    </source>
</evidence>
<evidence type="ECO:0000256" key="5">
    <source>
        <dbReference type="ARBA" id="ARBA00023239"/>
    </source>
</evidence>
<keyword evidence="2 7" id="KW-0812">Transmembrane</keyword>
<keyword evidence="7" id="KW-0997">Cell inner membrane</keyword>
<evidence type="ECO:0000256" key="3">
    <source>
        <dbReference type="ARBA" id="ARBA00022989"/>
    </source>
</evidence>
<comment type="catalytic activity">
    <reaction evidence="7">
        <text>a peptidoglycan chain = a peptidoglycan chain with N-acetyl-1,6-anhydromuramyl-[peptide] at the reducing end + a peptidoglycan chain with N-acetylglucosamine at the non-reducing end.</text>
        <dbReference type="EC" id="4.2.2.29"/>
    </reaction>
</comment>
<keyword evidence="1 7" id="KW-1003">Cell membrane</keyword>
<dbReference type="RefSeq" id="WP_123889900.1">
    <property type="nucleotide sequence ID" value="NZ_JBPYCX010000003.1"/>
</dbReference>
<feature type="site" description="Important for catalytic activity" evidence="7">
    <location>
        <position position="220"/>
    </location>
</feature>
<dbReference type="CDD" id="cd08010">
    <property type="entry name" value="MltG_like"/>
    <property type="match status" value="1"/>
</dbReference>
<protein>
    <recommendedName>
        <fullName evidence="7">Endolytic murein transglycosylase</fullName>
        <ecNumber evidence="7">4.2.2.29</ecNumber>
    </recommendedName>
    <alternativeName>
        <fullName evidence="7">Peptidoglycan lytic transglycosylase</fullName>
    </alternativeName>
    <alternativeName>
        <fullName evidence="7">Peptidoglycan polymerization terminase</fullName>
    </alternativeName>
</protein>
<proteinExistence type="inferred from homology"/>
<dbReference type="Proteomes" id="UP000275199">
    <property type="component" value="Unassembled WGS sequence"/>
</dbReference>
<dbReference type="HAMAP" id="MF_02065">
    <property type="entry name" value="MltG"/>
    <property type="match status" value="1"/>
</dbReference>
<dbReference type="Pfam" id="PF02618">
    <property type="entry name" value="YceG"/>
    <property type="match status" value="1"/>
</dbReference>
<dbReference type="Gene3D" id="3.30.160.60">
    <property type="entry name" value="Classic Zinc Finger"/>
    <property type="match status" value="1"/>
</dbReference>
<organism evidence="9 10">
    <name type="scientific">Pseudomonas neustonica</name>
    <dbReference type="NCBI Taxonomy" id="2487346"/>
    <lineage>
        <taxon>Bacteria</taxon>
        <taxon>Pseudomonadati</taxon>
        <taxon>Pseudomonadota</taxon>
        <taxon>Gammaproteobacteria</taxon>
        <taxon>Pseudomonadales</taxon>
        <taxon>Pseudomonadaceae</taxon>
        <taxon>Pseudomonas</taxon>
    </lineage>
</organism>
<comment type="function">
    <text evidence="7">Functions as a peptidoglycan terminase that cleaves nascent peptidoglycan strands endolytically to terminate their elongation.</text>
</comment>
<name>A0ABX9XGY2_9PSED</name>
<dbReference type="NCBIfam" id="TIGR00247">
    <property type="entry name" value="endolytic transglycosylase MltG"/>
    <property type="match status" value="1"/>
</dbReference>
<keyword evidence="4 7" id="KW-0472">Membrane</keyword>
<keyword evidence="10" id="KW-1185">Reference proteome</keyword>
<accession>A0ABX9XGY2</accession>
<evidence type="ECO:0000256" key="2">
    <source>
        <dbReference type="ARBA" id="ARBA00022692"/>
    </source>
</evidence>
<evidence type="ECO:0000313" key="9">
    <source>
        <dbReference type="EMBL" id="ROZ83805.1"/>
    </source>
</evidence>
<evidence type="ECO:0000256" key="6">
    <source>
        <dbReference type="ARBA" id="ARBA00023316"/>
    </source>
</evidence>
<comment type="similarity">
    <text evidence="7">Belongs to the transglycosylase MltG family.</text>
</comment>
<dbReference type="EMBL" id="RKKU01000014">
    <property type="protein sequence ID" value="ROZ83805.1"/>
    <property type="molecule type" value="Genomic_DNA"/>
</dbReference>
<evidence type="ECO:0000256" key="8">
    <source>
        <dbReference type="SAM" id="MobiDB-lite"/>
    </source>
</evidence>
<feature type="compositionally biased region" description="Low complexity" evidence="8">
    <location>
        <begin position="342"/>
        <end position="352"/>
    </location>
</feature>
<keyword evidence="5 7" id="KW-0456">Lyase</keyword>
<evidence type="ECO:0000256" key="4">
    <source>
        <dbReference type="ARBA" id="ARBA00023136"/>
    </source>
</evidence>
<keyword evidence="6 7" id="KW-0961">Cell wall biogenesis/degradation</keyword>
<dbReference type="InterPro" id="IPR003770">
    <property type="entry name" value="MLTG-like"/>
</dbReference>
<dbReference type="PANTHER" id="PTHR30518:SF2">
    <property type="entry name" value="ENDOLYTIC MUREIN TRANSGLYCOSYLASE"/>
    <property type="match status" value="1"/>
</dbReference>